<accession>A0A1Q4HEK3</accession>
<keyword evidence="2" id="KW-1185">Reference proteome</keyword>
<comment type="caution">
    <text evidence="1">The sequence shown here is derived from an EMBL/GenBank/DDBJ whole genome shotgun (WGS) entry which is preliminary data.</text>
</comment>
<reference evidence="1 2" key="1">
    <citation type="submission" date="2016-11" db="EMBL/GenBank/DDBJ databases">
        <title>Genome sequences of unsequenced Mycobacteria.</title>
        <authorList>
            <person name="Greninger A.L."/>
            <person name="Fang F."/>
            <person name="Jerome K.R."/>
        </authorList>
    </citation>
    <scope>NUCLEOTIDE SEQUENCE [LARGE SCALE GENOMIC DNA]</scope>
    <source>
        <strain evidence="1 2">M11</strain>
    </source>
</reference>
<protein>
    <submittedName>
        <fullName evidence="1">Uncharacterized protein</fullName>
    </submittedName>
</protein>
<evidence type="ECO:0000313" key="2">
    <source>
        <dbReference type="Proteomes" id="UP000186438"/>
    </source>
</evidence>
<name>A0A1Q4HEK3_9MYCO</name>
<dbReference type="Proteomes" id="UP000186438">
    <property type="component" value="Unassembled WGS sequence"/>
</dbReference>
<gene>
    <name evidence="1" type="ORF">BRW65_27785</name>
</gene>
<dbReference type="EMBL" id="MPNT01000045">
    <property type="protein sequence ID" value="OJZ65821.1"/>
    <property type="molecule type" value="Genomic_DNA"/>
</dbReference>
<sequence length="76" mass="8483">MIVSLGCVDPVAHHTIKLGFIVTTVVRITNHLVPLRFKLIVSCASAVTSCTRFFERPTQRRKHRLVPVGSVIQFAL</sequence>
<evidence type="ECO:0000313" key="1">
    <source>
        <dbReference type="EMBL" id="OJZ65821.1"/>
    </source>
</evidence>
<organism evidence="1 2">
    <name type="scientific">Mycobacterium paraffinicum</name>
    <dbReference type="NCBI Taxonomy" id="53378"/>
    <lineage>
        <taxon>Bacteria</taxon>
        <taxon>Bacillati</taxon>
        <taxon>Actinomycetota</taxon>
        <taxon>Actinomycetes</taxon>
        <taxon>Mycobacteriales</taxon>
        <taxon>Mycobacteriaceae</taxon>
        <taxon>Mycobacterium</taxon>
    </lineage>
</organism>
<dbReference type="AlphaFoldDB" id="A0A1Q4HEK3"/>
<proteinExistence type="predicted"/>